<dbReference type="Gene3D" id="1.10.287.2620">
    <property type="match status" value="1"/>
</dbReference>
<dbReference type="Gene3D" id="3.20.180.20">
    <property type="entry name" value="Dynein heavy chain, N-terminal domain 2"/>
    <property type="match status" value="1"/>
</dbReference>
<evidence type="ECO:0000256" key="11">
    <source>
        <dbReference type="ARBA" id="ARBA00023054"/>
    </source>
</evidence>
<dbReference type="InterPro" id="IPR013602">
    <property type="entry name" value="Dynein_heavy_linker"/>
</dbReference>
<dbReference type="GO" id="GO:0005858">
    <property type="term" value="C:axonemal dynein complex"/>
    <property type="evidence" value="ECO:0007669"/>
    <property type="project" value="TreeGrafter"/>
</dbReference>
<dbReference type="Pfam" id="PF12775">
    <property type="entry name" value="AAA_7"/>
    <property type="match status" value="1"/>
</dbReference>
<dbReference type="Gene3D" id="1.20.920.20">
    <property type="match status" value="2"/>
</dbReference>
<evidence type="ECO:0000256" key="12">
    <source>
        <dbReference type="ARBA" id="ARBA00023175"/>
    </source>
</evidence>
<dbReference type="CDD" id="cd00009">
    <property type="entry name" value="AAA"/>
    <property type="match status" value="2"/>
</dbReference>
<dbReference type="InterPro" id="IPR042222">
    <property type="entry name" value="Dynein_2_N"/>
</dbReference>
<dbReference type="InterPro" id="IPR035699">
    <property type="entry name" value="AAA_6"/>
</dbReference>
<dbReference type="GO" id="GO:0008569">
    <property type="term" value="F:minus-end-directed microtubule motor activity"/>
    <property type="evidence" value="ECO:0007669"/>
    <property type="project" value="InterPro"/>
</dbReference>
<dbReference type="InterPro" id="IPR042219">
    <property type="entry name" value="AAA_lid_11_sf"/>
</dbReference>
<dbReference type="Pfam" id="PF08393">
    <property type="entry name" value="DHC_N2"/>
    <property type="match status" value="1"/>
</dbReference>
<evidence type="ECO:0000259" key="16">
    <source>
        <dbReference type="SMART" id="SM00382"/>
    </source>
</evidence>
<comment type="similarity">
    <text evidence="2">Belongs to the dynein heavy chain family.</text>
</comment>
<evidence type="ECO:0000256" key="4">
    <source>
        <dbReference type="ARBA" id="ARBA00022197"/>
    </source>
</evidence>
<dbReference type="InterPro" id="IPR043160">
    <property type="entry name" value="Dynein_C_barrel"/>
</dbReference>
<gene>
    <name evidence="17" type="ORF">HK099_002434</name>
</gene>
<evidence type="ECO:0000256" key="6">
    <source>
        <dbReference type="ARBA" id="ARBA00022701"/>
    </source>
</evidence>
<keyword evidence="8" id="KW-0547">Nucleotide-binding</keyword>
<accession>A0AAD5U4E9</accession>
<evidence type="ECO:0000256" key="5">
    <source>
        <dbReference type="ARBA" id="ARBA00022490"/>
    </source>
</evidence>
<evidence type="ECO:0000256" key="15">
    <source>
        <dbReference type="SAM" id="Coils"/>
    </source>
</evidence>
<evidence type="ECO:0000256" key="10">
    <source>
        <dbReference type="ARBA" id="ARBA00023017"/>
    </source>
</evidence>
<evidence type="ECO:0000256" key="3">
    <source>
        <dbReference type="ARBA" id="ARBA00011655"/>
    </source>
</evidence>
<dbReference type="FunFam" id="3.40.50.300:FF:000517">
    <property type="entry name" value="Cytoplasmic dynein heavy chain 1"/>
    <property type="match status" value="1"/>
</dbReference>
<dbReference type="FunFam" id="1.20.920.20:FF:000002">
    <property type="entry name" value="Cytoplasmic dynein 1 heavy chain"/>
    <property type="match status" value="1"/>
</dbReference>
<dbReference type="InterPro" id="IPR013594">
    <property type="entry name" value="Dynein_heavy_tail"/>
</dbReference>
<dbReference type="EMBL" id="JADGJW010000180">
    <property type="protein sequence ID" value="KAJ3222332.1"/>
    <property type="molecule type" value="Genomic_DNA"/>
</dbReference>
<keyword evidence="10" id="KW-0243">Dynein</keyword>
<dbReference type="FunFam" id="1.20.58.1120:FF:000003">
    <property type="entry name" value="Cytoplasmic dynein heavy chain 1"/>
    <property type="match status" value="1"/>
</dbReference>
<dbReference type="FunFam" id="3.40.50.300:FF:000373">
    <property type="entry name" value="Cytoplasmic dynein heavy chain 2"/>
    <property type="match status" value="1"/>
</dbReference>
<dbReference type="InterPro" id="IPR003593">
    <property type="entry name" value="AAA+_ATPase"/>
</dbReference>
<evidence type="ECO:0000313" key="18">
    <source>
        <dbReference type="Proteomes" id="UP001211065"/>
    </source>
</evidence>
<dbReference type="FunFam" id="3.20.180.20:FF:000002">
    <property type="entry name" value="Cytoplasmic dynein heavy chain 1"/>
    <property type="match status" value="1"/>
</dbReference>
<dbReference type="Gene3D" id="1.10.8.1220">
    <property type="match status" value="1"/>
</dbReference>
<dbReference type="InterPro" id="IPR026983">
    <property type="entry name" value="DHC"/>
</dbReference>
<dbReference type="Pfam" id="PF12774">
    <property type="entry name" value="AAA_6"/>
    <property type="match status" value="1"/>
</dbReference>
<proteinExistence type="inferred from homology"/>
<comment type="subcellular location">
    <subcellularLocation>
        <location evidence="1">Cytoplasm</location>
        <location evidence="1">Cytoskeleton</location>
    </subcellularLocation>
</comment>
<keyword evidence="5" id="KW-0963">Cytoplasm</keyword>
<dbReference type="FunFam" id="1.20.1270.280:FF:000004">
    <property type="entry name" value="Cytoplasmic dynein heavy chain 2"/>
    <property type="match status" value="1"/>
</dbReference>
<comment type="caution">
    <text evidence="17">The sequence shown here is derived from an EMBL/GenBank/DDBJ whole genome shotgun (WGS) entry which is preliminary data.</text>
</comment>
<keyword evidence="13" id="KW-0206">Cytoskeleton</keyword>
<dbReference type="GO" id="GO:0045505">
    <property type="term" value="F:dynein intermediate chain binding"/>
    <property type="evidence" value="ECO:0007669"/>
    <property type="project" value="InterPro"/>
</dbReference>
<reference evidence="17" key="1">
    <citation type="submission" date="2020-05" db="EMBL/GenBank/DDBJ databases">
        <title>Phylogenomic resolution of chytrid fungi.</title>
        <authorList>
            <person name="Stajich J.E."/>
            <person name="Amses K."/>
            <person name="Simmons R."/>
            <person name="Seto K."/>
            <person name="Myers J."/>
            <person name="Bonds A."/>
            <person name="Quandt C.A."/>
            <person name="Barry K."/>
            <person name="Liu P."/>
            <person name="Grigoriev I."/>
            <person name="Longcore J.E."/>
            <person name="James T.Y."/>
        </authorList>
    </citation>
    <scope>NUCLEOTIDE SEQUENCE</scope>
    <source>
        <strain evidence="17">JEL0476</strain>
    </source>
</reference>
<dbReference type="Gene3D" id="3.40.50.300">
    <property type="entry name" value="P-loop containing nucleotide triphosphate hydrolases"/>
    <property type="match status" value="5"/>
</dbReference>
<dbReference type="GO" id="GO:0005524">
    <property type="term" value="F:ATP binding"/>
    <property type="evidence" value="ECO:0007669"/>
    <property type="project" value="UniProtKB-KW"/>
</dbReference>
<dbReference type="InterPro" id="IPR027417">
    <property type="entry name" value="P-loop_NTPase"/>
</dbReference>
<feature type="domain" description="AAA+ ATPase" evidence="16">
    <location>
        <begin position="1942"/>
        <end position="2075"/>
    </location>
</feature>
<dbReference type="GO" id="GO:0051959">
    <property type="term" value="F:dynein light intermediate chain binding"/>
    <property type="evidence" value="ECO:0007669"/>
    <property type="project" value="InterPro"/>
</dbReference>
<sequence>ENSPSVDPSLVAVDHTVVISYFVKLLNLVFDAELDDIKASYENSMETVEICKKFISEPQVSVVFLIKEKTDLPTFNYSAQLELSYSENLASVLAVIKRLPIIEASRTLNSQLQLIVLPTDSSNIYESIHSYIHNAVSPFFDAYVSAKGGLSGTTTSSRDDKDVKAGIPMTKKKIAELELSLLHLQQNVEIPDISLYINPVIQTAIDNCRQNGQRVTVDAVPKDAANDSVFLNKLQGEVNGWIKEIQKVTKLSRDPASGTASQEINFWISMERALSLVEEQLKSDQIVLTLDILKNAKRFHATVSFLADTGLKEASDTVTRYNLLMKEFPINELLSATDVDRIRNSLIQIFGHLNKKYKISPYPGMTLLEIYIFLKFFIFLKKLVKRALPLVEAISRDLNDQLLKVLGSRRLMYMSYEEFDVATSGCEQVFLTWEDQAKEFTHIARDLTRKRNEKFIPIKITNAHAKLQERINFVRAFRKQHEQLHNTIVKVMRNEKFSEKNNISDSSAGEDVQLAYESVKNVDVLDVSPEGNELWVTAENAYNERVSRVENQIIARLRDRLGTAKNANEMFRVFSKFNALFVRPKIRSAIQEYQNQLIESVKDDIKKLHDKFKLLYRNTQASQMGIVRDLPPVSGAIVWAKQIERQLGLYMNRVEDVLGKGWELYAEGRKLAADSSSFTKKLDTRPIFEAWLSEIQKRDLSISGKVFDVRMNRSISAYQLNVNFDSQIISLFKEVRNLLWLNYQIPHIITNVAKDAKRVYPYAVSLIETVKTYSQTTLNVRKNSVIAPLIAGYHKDVQTLISKGIKLRWDYFVNTYEARSFGINVESNVASETRNVTFVKEFSVAVSIFQDKVNSVLSIYDEINLAVEELKNCPFAKEKFKEIIDKIQGYVDKLNLESYSNLESWSTQLDSRVEAVLISRLQIAIKAWTSEFLLTQDPDQLFMSTTAAINSTTDNSAALSKQRKLRSKRSTLLLTMQMSTSEEMISAMAHAAEQQKKDDRPTVRPIVHEIRIKNQVMFLDPPIEDARLSWYEMLHGWLSNVCDLTRIQSSRYEIGLNINVDNDISYSSVLSKLPFGSLESAYEVIEQKLSDVTAYIKVWLQYQSLWDLDSENVYHLLGEDLNRWQQLVSEIKKARNTFDNSETSKSFGKLIVDYEQVQSKVNAKYDQWQREVINKFGAKLLVSIKNLHSTISKARDDLEKSSEVSSVTSDAVGFIIFVQELKKKVTNWVVDVETYKQGQKTLEKNRYRFPDDWLYVDHLDGEWNAFNTILNKKNQIIQEQIANLQQKIVSEDKIVDQKIRELIGEWDKDKPIQGEIKPDVAINQLSIFEGRLVRLKDDYDQLCRAKEALDLELKSDNRLIPVHEELKDLKTVWSALSVVTKSLVDMKDTLWSSIIPRKLKQQIEDLIASMKEMPSRMRQYAAYEYIEDSLKNFLQVVPLLSDLKSEAVKERHWKQIFKSLKMEGVHLSTLTVSHLWDIDLVKNSTIFNDVITIAAGEMALEEYLKQVKEIWTNYSLELVPYQNKCRLIRGWDDLFVKCAENLNSLSAMKHSPYYKVFEEDALSWEEKLNRVHMLFDVWIDVQRQWVYLEGIFTNSMEIKNLLPVETQRFQMINSEFMVVMKKVYKSPLVLDVLNIQNIQKSLESLADLLMKIQKALGEYLEKERSSFPRFYFVGDEDLLEIIGNSKDVVRMQKHFKKMFAGVCSIVLNEEVDTILGFSSKEGETVELKNQISIKDNPRINDWLTLVEREMKVTLALLLADSLSEIEIFYSSENLENEVFLNWIDKYPSQLVVLAMQIIWTQTVEATLHEAEEKNSAESLNRALLLVERGLNVLADMVLTDLSPIKRKKCEHLITELVHQRDVIRDLFKKGVKGLQNFNWLYLMRFYFDKSVQDPLKRLTVKMANATFFYGYEYHGVCDRLVQTPLTDRCYLTLSQALDSKLGGSPFGPAGTGKTESVKALGVQLGRFVLVFCCDEKFDFQAMGRIFIGLSQVGAWGCFDEFNRLEERILSAVSQQIQTIQLGLKGGGEVEVVNKLLKVNQDTGIFITMNPGYAGRSNLPDNLKKLFRSMAMTKPDRELISQVNLYSLGFRTAELMASKVVPFFNLCSEQLSSQSHYDFGLRSLKSVLVSAGNLKRDRLQKLRRNTDGKDNSAELKHISEGVTEQEILIQSIRETLVPKLVADDIPLLKSLLADVFPGINYIPVDLDTLKETVSKICKERLLVDSILFMEKVIQLYQIQNIHHGLMMVGPSGSGKSVAWRVLLEALEKIDGTEGVHYVIDPKAVSKESLYGNLDMTTREWTDGLFTSILRKIIDNVRGESTKRHWVIFDGDVDPEWVENLNSVLDDNKLLTLPNGERLSLPSNVRIMFEVDTLKYATLATVSRCGMVWFSDDVVSLEMLFENYLLSLKSKSLEDVDEEIVGRGKEADSTNAETMRTQKEVSDILRKYFYNDNLIGKVLKQAFTLEHIMDFTTMRAITTLFSLLNKTVRNILDFNTNHMDFPMSNEQLDSYVSKRLILSLVWSFAGDTKLERRAELGNYISSIVSINLPSMSNTDSIIDYDVNIVTGEWYTWQSKVPVLELSSSNSITASDIVIPTVDTIRHEEVLYSWLSEHKPLMLCGPPGSGKTMTLFAALRKLPDMEVVDLNFSSATTPELVLRTLEQYCEYRKTPNGVVLSPTLLGRWLVLFCDEINLPALDKYGTQRITTFLRQLVEQGGYWRTTDKTWVKMERIQFVGACNPPTDPGRVPLTHRFLRHAPLIMVDYPGQQSLVQIYGTFSKAMLKLVPNLRGYSDALTQAMVEFYLLSQKRFTPDIQAHYIYSPRELTRWVRGIFEVLNQDEVQDVSLESLVRIWAHEALRLFQDRLVTEEERRWTDEKIDELALKYFPNINKEEALIRPILFSDWMSKVYVPVEQKGLRELVKSRSKAFYEEELDTPLVLFDDVLEHCLRINRVFRQVQGHLLLIGVSGSGKTTLSRFVAWMKGFSIFQVKAHNKYTVEDFDDDLRGVLKRAGCKGEKIVFIMDESNVLDTGFLERMNTLLANGEVPGLFEGDEHSSLMSQCREGMQRDGFVTNSSEEIYKWFTKQVMRNLHVVFTMNPPQGGLASRAATSPALFNRCVLDWFGDWADQAFYQVGREFTDTLDLDKVSYEAPHSFPIVYKDLSLPVSYRSAVINAFVHVHQSLYEFSSKLSKRQSKHVFITPRHYLDFINHYVRLYNEKRRNLEEQQRHLNVGVAKLRDTVSTVNEMRASLAIKKTELETKNQQANEKLKKMVADQQEAEVKKTASVKLQAAIAKQNIEIEERRKVVLGELSEAEPAVLAAQTAVNGIKKQQLTEVRSMGNPPAGVKLAMESVCTLLGHKIENWKSVVAVIRKDDFIASIVSYNTDKLTDKIRNKVRADYLNNPDFNFESINRASKACGPLVQWVIAQVKYSEILEKVGPLRAEVQQLEDDAKKTEEQSIETEKLIISLEESIGRYKDEYAILISETQVLKSEMEKVKFRVDRSMALLKDLSSESERWDVAIQSFSMQMDTIVGDVLICAAFLAYAGYFDQQYRSALIQNWSAHLQKAGILFKQDLSIPDYLSNAEERLTWQSNSLPSDNLCVENAIMIKQFNRYPLIIDPSGQATQFLKNEYRDKRIAVTSFLDDSFLKVLESALRFGSPLIVQDVENLDPILNPVLNKELRKTGGRVLIKLGGQDIDFSPSFTLFLTTRDPSVNFPPDICSRVTFVNFTVTRGSLQSQCLHQVLKAERPDVDKKRTDLVKLQGEFQLRLRQLEKSLLQALNDSKGNILEDDNIITTLETLKREASEISSKVEETDVIMEEVEQVTATYTPLSQACSFVYFTMEQLGYLHHFYQFSLEFFLEIFQFILHDNPNLKNVTDFAERLKILVTDLFNVSFSRSSRALLHEDHLTFALRLAQVKLKSTPDQILDVEYEYLLSSGSALNFKNSHPDIPALTELFGEETAVKIVELSRLGSFRNITEQVLKNIDIWKALILDKAEPDVPLCWVDAENEKSTIITAFRKLLVIKTFRPDQVLSSTTSFINSVFTPAFIAQPEMNLQTIVLEEVKCSTPVAFCSVPGYDASYLAENLANDLGINVTSVAMGSAEGFGLAETAISAAVKRGNWVLLKNVHLAPAWLTQLEKRLHSLKPDKKFRLLLTMETNPKVPISLISQSRVLMFEPLPGIKANMQQTLSSIPTSMYSKGPSERVRLYFLLAWLYAIIQERLRYAPLGWTKVYEFNDSDHNMAILTVDNWLNKVAQGRSNIAPTQIPWEALRTLIRETVYGGKIDNEFDQKVLDSFVNVLFTPESYEINFNLVDAVDSYENLLIPEGTKMTQFIEWVKKLPDRQPPHWLGLPSNAEKVLAASKGRQMLLKVRKMSSLSLEEDEGTENEKATKATVLPSWMRTLTDGVNSWAKLLPETLSQIHKTSDSIKNPLFRFFERENFIASSLLKEIRKDLTNLSKVCSGELKQTNHLRSLISSLTKANIYLKGAVPEQWIRYKVPSYMTVDQFIMNLKERLEQIETISKTGNFESNKEIWIGGLFLPEAYITASRQFVAQKNQWSLEELILTLEFGKSDKPNEFTLKGLSVEGAELVDSKLKISNSSASTLGDTKLCWNKGGEEKKQDYLYIPVYLNKDRTEILFTAAIPSKNSSMDLSLFIQRGVAFVTTQF</sequence>
<dbReference type="PANTHER" id="PTHR46532:SF4">
    <property type="entry name" value="AAA+ ATPASE DOMAIN-CONTAINING PROTEIN"/>
    <property type="match status" value="1"/>
</dbReference>
<dbReference type="FunFam" id="3.40.50.300:FF:000071">
    <property type="entry name" value="Cytoplasmic dynein heavy chain 1"/>
    <property type="match status" value="1"/>
</dbReference>
<dbReference type="Gene3D" id="1.20.58.1120">
    <property type="match status" value="1"/>
</dbReference>
<dbReference type="InterPro" id="IPR041658">
    <property type="entry name" value="AAA_lid_11"/>
</dbReference>
<evidence type="ECO:0000256" key="2">
    <source>
        <dbReference type="ARBA" id="ARBA00008887"/>
    </source>
</evidence>
<dbReference type="InterPro" id="IPR041466">
    <property type="entry name" value="Dynein_AAA5_ext"/>
</dbReference>
<protein>
    <recommendedName>
        <fullName evidence="4">Dynein heavy chain, cytoplasmic</fullName>
    </recommendedName>
    <alternativeName>
        <fullName evidence="14">Dynein heavy chain, cytosolic</fullName>
    </alternativeName>
</protein>
<keyword evidence="18" id="KW-1185">Reference proteome</keyword>
<dbReference type="InterPro" id="IPR042228">
    <property type="entry name" value="Dynein_linker_3"/>
</dbReference>
<dbReference type="FunFam" id="3.10.490.20:FF:000004">
    <property type="entry name" value="Cytoplasmic dynein heavy chain 2"/>
    <property type="match status" value="1"/>
</dbReference>
<dbReference type="Gene3D" id="1.10.8.720">
    <property type="entry name" value="Region D6 of dynein motor"/>
    <property type="match status" value="1"/>
</dbReference>
<feature type="domain" description="AAA+ ATPase" evidence="16">
    <location>
        <begin position="2240"/>
        <end position="2377"/>
    </location>
</feature>
<dbReference type="Gene3D" id="1.20.920.30">
    <property type="match status" value="1"/>
</dbReference>
<evidence type="ECO:0000256" key="13">
    <source>
        <dbReference type="ARBA" id="ARBA00023212"/>
    </source>
</evidence>
<dbReference type="InterPro" id="IPR054354">
    <property type="entry name" value="DYNC2H1-like_lid"/>
</dbReference>
<dbReference type="FunFam" id="1.10.287.2620:FF:000001">
    <property type="entry name" value="Cytoplasmic dynein heavy chain 1"/>
    <property type="match status" value="1"/>
</dbReference>
<feature type="coiled-coil region" evidence="15">
    <location>
        <begin position="3434"/>
        <end position="3461"/>
    </location>
</feature>
<dbReference type="SUPFAM" id="SSF52540">
    <property type="entry name" value="P-loop containing nucleoside triphosphate hydrolases"/>
    <property type="match status" value="4"/>
</dbReference>
<dbReference type="Pfam" id="PF17852">
    <property type="entry name" value="Dynein_AAA_lid"/>
    <property type="match status" value="1"/>
</dbReference>
<dbReference type="InterPro" id="IPR024743">
    <property type="entry name" value="Dynein_HC_stalk"/>
</dbReference>
<dbReference type="InterPro" id="IPR024317">
    <property type="entry name" value="Dynein_heavy_chain_D4_dom"/>
</dbReference>
<keyword evidence="7" id="KW-0677">Repeat</keyword>
<dbReference type="Pfam" id="PF18199">
    <property type="entry name" value="Dynein_C"/>
    <property type="match status" value="1"/>
</dbReference>
<dbReference type="InterPro" id="IPR035706">
    <property type="entry name" value="AAA_9"/>
</dbReference>
<feature type="domain" description="AAA+ ATPase" evidence="16">
    <location>
        <begin position="2610"/>
        <end position="2760"/>
    </location>
</feature>
<evidence type="ECO:0000256" key="14">
    <source>
        <dbReference type="ARBA" id="ARBA00033439"/>
    </source>
</evidence>
<dbReference type="Pfam" id="PF18198">
    <property type="entry name" value="AAA_lid_11"/>
    <property type="match status" value="1"/>
</dbReference>
<dbReference type="Gene3D" id="1.20.140.100">
    <property type="entry name" value="Dynein heavy chain, N-terminal domain 2"/>
    <property type="match status" value="1"/>
</dbReference>
<dbReference type="Pfam" id="PF12781">
    <property type="entry name" value="AAA_9"/>
    <property type="match status" value="1"/>
</dbReference>
<keyword evidence="12" id="KW-0505">Motor protein</keyword>
<evidence type="ECO:0000256" key="7">
    <source>
        <dbReference type="ARBA" id="ARBA00022737"/>
    </source>
</evidence>
<dbReference type="Gene3D" id="6.10.140.1060">
    <property type="match status" value="1"/>
</dbReference>
<feature type="coiled-coil region" evidence="15">
    <location>
        <begin position="3244"/>
        <end position="3278"/>
    </location>
</feature>
<dbReference type="Proteomes" id="UP001211065">
    <property type="component" value="Unassembled WGS sequence"/>
</dbReference>
<dbReference type="InterPro" id="IPR043157">
    <property type="entry name" value="Dynein_AAA1S"/>
</dbReference>
<organism evidence="17 18">
    <name type="scientific">Clydaea vesicula</name>
    <dbReference type="NCBI Taxonomy" id="447962"/>
    <lineage>
        <taxon>Eukaryota</taxon>
        <taxon>Fungi</taxon>
        <taxon>Fungi incertae sedis</taxon>
        <taxon>Chytridiomycota</taxon>
        <taxon>Chytridiomycota incertae sedis</taxon>
        <taxon>Chytridiomycetes</taxon>
        <taxon>Lobulomycetales</taxon>
        <taxon>Lobulomycetaceae</taxon>
        <taxon>Clydaea</taxon>
    </lineage>
</organism>
<evidence type="ECO:0000256" key="8">
    <source>
        <dbReference type="ARBA" id="ARBA00022741"/>
    </source>
</evidence>
<keyword evidence="11 15" id="KW-0175">Coiled coil</keyword>
<dbReference type="GO" id="GO:0007018">
    <property type="term" value="P:microtubule-based movement"/>
    <property type="evidence" value="ECO:0007669"/>
    <property type="project" value="InterPro"/>
</dbReference>
<dbReference type="GO" id="GO:0005874">
    <property type="term" value="C:microtubule"/>
    <property type="evidence" value="ECO:0007669"/>
    <property type="project" value="UniProtKB-KW"/>
</dbReference>
<dbReference type="Pfam" id="PF22597">
    <property type="entry name" value="DYN_lid"/>
    <property type="match status" value="1"/>
</dbReference>
<dbReference type="FunFam" id="1.10.8.710:FF:000005">
    <property type="entry name" value="Cytoplasmic dynein heavy chain 1"/>
    <property type="match status" value="1"/>
</dbReference>
<name>A0AAD5U4E9_9FUNG</name>
<dbReference type="Gene3D" id="1.10.472.130">
    <property type="match status" value="1"/>
</dbReference>
<evidence type="ECO:0000313" key="17">
    <source>
        <dbReference type="EMBL" id="KAJ3222332.1"/>
    </source>
</evidence>
<dbReference type="FunFam" id="3.40.50.300:FF:000122">
    <property type="entry name" value="Cytoplasmic dynein 1 heavy chain"/>
    <property type="match status" value="1"/>
</dbReference>
<dbReference type="Pfam" id="PF03028">
    <property type="entry name" value="Dynein_heavy"/>
    <property type="match status" value="1"/>
</dbReference>
<dbReference type="Gene3D" id="3.10.490.20">
    <property type="match status" value="1"/>
</dbReference>
<dbReference type="PANTHER" id="PTHR46532">
    <property type="entry name" value="MALE FERTILITY FACTOR KL5"/>
    <property type="match status" value="1"/>
</dbReference>
<dbReference type="FunFam" id="1.10.8.720:FF:000003">
    <property type="entry name" value="Cytoplasmic dynein heavy chain 2"/>
    <property type="match status" value="1"/>
</dbReference>
<dbReference type="FunFam" id="1.20.920.30:FF:000001">
    <property type="entry name" value="Cytoplasmic dynein heavy chain 1"/>
    <property type="match status" value="1"/>
</dbReference>
<dbReference type="FunFam" id="1.10.8.1220:FF:000002">
    <property type="entry name" value="cytoplasmic dynein 1 heavy chain 1-like"/>
    <property type="match status" value="1"/>
</dbReference>
<dbReference type="SMART" id="SM00382">
    <property type="entry name" value="AAA"/>
    <property type="match status" value="4"/>
</dbReference>
<dbReference type="Pfam" id="PF08385">
    <property type="entry name" value="DHC_N1"/>
    <property type="match status" value="1"/>
</dbReference>
<evidence type="ECO:0000256" key="1">
    <source>
        <dbReference type="ARBA" id="ARBA00004245"/>
    </source>
</evidence>
<dbReference type="Pfam" id="PF12777">
    <property type="entry name" value="MT"/>
    <property type="match status" value="1"/>
</dbReference>
<evidence type="ECO:0000256" key="9">
    <source>
        <dbReference type="ARBA" id="ARBA00022840"/>
    </source>
</evidence>
<dbReference type="InterPro" id="IPR004273">
    <property type="entry name" value="Dynein_heavy_D6_P-loop"/>
</dbReference>
<dbReference type="FunFam" id="1.20.140.100:FF:000002">
    <property type="entry name" value="Cytoplasmic dynein heavy chain 1"/>
    <property type="match status" value="1"/>
</dbReference>
<comment type="subunit">
    <text evidence="3">Consists of at least two heavy chains and a number of intermediate and light chains.</text>
</comment>
<dbReference type="Pfam" id="PF12780">
    <property type="entry name" value="AAA_8"/>
    <property type="match status" value="1"/>
</dbReference>
<feature type="domain" description="AAA+ ATPase" evidence="16">
    <location>
        <begin position="2954"/>
        <end position="3115"/>
    </location>
</feature>
<feature type="non-terminal residue" evidence="17">
    <location>
        <position position="1"/>
    </location>
</feature>
<keyword evidence="9" id="KW-0067">ATP-binding</keyword>
<dbReference type="InterPro" id="IPR041228">
    <property type="entry name" value="Dynein_C"/>
</dbReference>
<dbReference type="Gene3D" id="1.10.8.710">
    <property type="match status" value="1"/>
</dbReference>
<dbReference type="Gene3D" id="1.20.1270.280">
    <property type="match status" value="1"/>
</dbReference>
<keyword evidence="6" id="KW-0493">Microtubule</keyword>